<evidence type="ECO:0000313" key="1">
    <source>
        <dbReference type="EMBL" id="CAB4541488.1"/>
    </source>
</evidence>
<proteinExistence type="predicted"/>
<dbReference type="EMBL" id="CAEZSL010000059">
    <property type="protein sequence ID" value="CAB4541488.1"/>
    <property type="molecule type" value="Genomic_DNA"/>
</dbReference>
<dbReference type="AlphaFoldDB" id="A0A6J6BTM0"/>
<accession>A0A6J6BTM0</accession>
<protein>
    <submittedName>
        <fullName evidence="1">Unannotated protein</fullName>
    </submittedName>
</protein>
<sequence length="176" mass="18858">MAPMEETSTVPIQIIMADDIPVAHTPEGGYGTSFPPLILATCTEPLVAGAPDLRGIWKTISATRGGETVAPDDRLMSYTERIEQCGNRIVDCGGGTIADARADGTAENGVNDVSVFDYKTPINIRASYEDGAFVLRPVGLEAIEVVRTLDADGHMVWTRPDMGGIRVVLERVSEPQ</sequence>
<reference evidence="1" key="1">
    <citation type="submission" date="2020-05" db="EMBL/GenBank/DDBJ databases">
        <authorList>
            <person name="Chiriac C."/>
            <person name="Salcher M."/>
            <person name="Ghai R."/>
            <person name="Kavagutti S V."/>
        </authorList>
    </citation>
    <scope>NUCLEOTIDE SEQUENCE</scope>
</reference>
<organism evidence="1">
    <name type="scientific">freshwater metagenome</name>
    <dbReference type="NCBI Taxonomy" id="449393"/>
    <lineage>
        <taxon>unclassified sequences</taxon>
        <taxon>metagenomes</taxon>
        <taxon>ecological metagenomes</taxon>
    </lineage>
</organism>
<gene>
    <name evidence="1" type="ORF">UFOPK1421_00669</name>
</gene>
<name>A0A6J6BTM0_9ZZZZ</name>